<accession>A0A1I1Z4K9</accession>
<protein>
    <submittedName>
        <fullName evidence="1">Uncharacterized protein</fullName>
    </submittedName>
</protein>
<dbReference type="InParanoid" id="A0A1I1Z4K9"/>
<dbReference type="STRING" id="385682.SAMN05444380_1094"/>
<gene>
    <name evidence="1" type="ORF">SAMN05444380_1094</name>
</gene>
<reference evidence="1 2" key="1">
    <citation type="submission" date="2016-10" db="EMBL/GenBank/DDBJ databases">
        <authorList>
            <person name="de Groot N.N."/>
        </authorList>
    </citation>
    <scope>NUCLEOTIDE SEQUENCE [LARGE SCALE GENOMIC DNA]</scope>
    <source>
        <strain evidence="1 2">DSM 19012</strain>
    </source>
</reference>
<dbReference type="OrthoDB" id="1122579at2"/>
<sequence>MVKKVIGILIFILVSGSFYCQDLKMKSEFGLVLTNQELIAQIRLYQKTVKVPSVKNKFVVVYCKKIDKTINEYSLIYCIDVNRLLLDPPQVFFTIDNQLVGFIFEGVDCFALTKSSLISIMQSYLPEDYEYYLKFNDFPPPITARDEIWKLRFKDGKLIEKQVIGN</sequence>
<name>A0A1I1Z4K9_9BACT</name>
<dbReference type="AlphaFoldDB" id="A0A1I1Z4K9"/>
<dbReference type="RefSeq" id="WP_010526409.1">
    <property type="nucleotide sequence ID" value="NZ_AFSL01000008.1"/>
</dbReference>
<evidence type="ECO:0000313" key="2">
    <source>
        <dbReference type="Proteomes" id="UP000181976"/>
    </source>
</evidence>
<keyword evidence="2" id="KW-1185">Reference proteome</keyword>
<evidence type="ECO:0000313" key="1">
    <source>
        <dbReference type="EMBL" id="SFE26705.1"/>
    </source>
</evidence>
<organism evidence="1 2">
    <name type="scientific">Thermophagus xiamenensis</name>
    <dbReference type="NCBI Taxonomy" id="385682"/>
    <lineage>
        <taxon>Bacteria</taxon>
        <taxon>Pseudomonadati</taxon>
        <taxon>Bacteroidota</taxon>
        <taxon>Bacteroidia</taxon>
        <taxon>Marinilabiliales</taxon>
        <taxon>Marinilabiliaceae</taxon>
        <taxon>Thermophagus</taxon>
    </lineage>
</organism>
<dbReference type="Proteomes" id="UP000181976">
    <property type="component" value="Unassembled WGS sequence"/>
</dbReference>
<dbReference type="EMBL" id="FONA01000009">
    <property type="protein sequence ID" value="SFE26705.1"/>
    <property type="molecule type" value="Genomic_DNA"/>
</dbReference>
<proteinExistence type="predicted"/>